<accession>A0A9J6B9V3</accession>
<evidence type="ECO:0008006" key="3">
    <source>
        <dbReference type="Google" id="ProtNLM"/>
    </source>
</evidence>
<reference evidence="1" key="1">
    <citation type="submission" date="2021-03" db="EMBL/GenBank/DDBJ databases">
        <title>Chromosome level genome of the anhydrobiotic midge Polypedilum vanderplanki.</title>
        <authorList>
            <person name="Yoshida Y."/>
            <person name="Kikawada T."/>
            <person name="Gusev O."/>
        </authorList>
    </citation>
    <scope>NUCLEOTIDE SEQUENCE</scope>
    <source>
        <strain evidence="1">NIAS01</strain>
        <tissue evidence="1">Whole body or cell culture</tissue>
    </source>
</reference>
<organism evidence="1 2">
    <name type="scientific">Polypedilum vanderplanki</name>
    <name type="common">Sleeping chironomid midge</name>
    <dbReference type="NCBI Taxonomy" id="319348"/>
    <lineage>
        <taxon>Eukaryota</taxon>
        <taxon>Metazoa</taxon>
        <taxon>Ecdysozoa</taxon>
        <taxon>Arthropoda</taxon>
        <taxon>Hexapoda</taxon>
        <taxon>Insecta</taxon>
        <taxon>Pterygota</taxon>
        <taxon>Neoptera</taxon>
        <taxon>Endopterygota</taxon>
        <taxon>Diptera</taxon>
        <taxon>Nematocera</taxon>
        <taxon>Chironomoidea</taxon>
        <taxon>Chironomidae</taxon>
        <taxon>Chironominae</taxon>
        <taxon>Polypedilum</taxon>
        <taxon>Polypedilum</taxon>
    </lineage>
</organism>
<dbReference type="EMBL" id="JADBJN010000004">
    <property type="protein sequence ID" value="KAG5666469.1"/>
    <property type="molecule type" value="Genomic_DNA"/>
</dbReference>
<protein>
    <recommendedName>
        <fullName evidence="3">Transposase domain-containing protein</fullName>
    </recommendedName>
</protein>
<dbReference type="OrthoDB" id="7791141at2759"/>
<dbReference type="PANTHER" id="PTHR33053">
    <property type="entry name" value="PROTEIN, PUTATIVE-RELATED"/>
    <property type="match status" value="1"/>
</dbReference>
<gene>
    <name evidence="1" type="ORF">PVAND_014496</name>
</gene>
<keyword evidence="2" id="KW-1185">Reference proteome</keyword>
<name>A0A9J6B9V3_POLVA</name>
<evidence type="ECO:0000313" key="1">
    <source>
        <dbReference type="EMBL" id="KAG5666469.1"/>
    </source>
</evidence>
<sequence length="287" mass="33010">MKDGYKNESELNKSGRKKRKKNLVTKKKIYSLNINIKLKIVYSDNINLLSVASENVFNRNEHIVEEQIVSLPVTLKEKLATWSIKYAIPRAVVTDLLHILHNDNESLPLDSRTLLNTPRTLSITLMKPGKFLYIGLEKCLRNIIQQVQNPPDILYIDLFVDGAPIYKDSYENGQIWPILFRVKNLNSAIFPICIFGGSSKPESFNEFLRPFVEEFISIHDDFQVKNSRYKIKIYNLILDTPARSSVLGIVGHTGYNSCPKCHAYGRRVENRTVLLETDSPLRTDHEF</sequence>
<dbReference type="Proteomes" id="UP001107558">
    <property type="component" value="Chromosome 4"/>
</dbReference>
<evidence type="ECO:0000313" key="2">
    <source>
        <dbReference type="Proteomes" id="UP001107558"/>
    </source>
</evidence>
<dbReference type="PANTHER" id="PTHR33053:SF24">
    <property type="entry name" value="TRANSPOSASE DOMAIN-CONTAINING PROTEIN"/>
    <property type="match status" value="1"/>
</dbReference>
<proteinExistence type="predicted"/>
<dbReference type="AlphaFoldDB" id="A0A9J6B9V3"/>
<comment type="caution">
    <text evidence="1">The sequence shown here is derived from an EMBL/GenBank/DDBJ whole genome shotgun (WGS) entry which is preliminary data.</text>
</comment>